<evidence type="ECO:0000256" key="1">
    <source>
        <dbReference type="ARBA" id="ARBA00001964"/>
    </source>
</evidence>
<evidence type="ECO:0000313" key="6">
    <source>
        <dbReference type="Proteomes" id="UP000244571"/>
    </source>
</evidence>
<feature type="domain" description="Thiamine pyrophosphate enzyme TPP-binding" evidence="4">
    <location>
        <begin position="92"/>
        <end position="238"/>
    </location>
</feature>
<dbReference type="GO" id="GO:0009097">
    <property type="term" value="P:isoleucine biosynthetic process"/>
    <property type="evidence" value="ECO:0007669"/>
    <property type="project" value="TreeGrafter"/>
</dbReference>
<comment type="cofactor">
    <cofactor evidence="1">
        <name>thiamine diphosphate</name>
        <dbReference type="ChEBI" id="CHEBI:58937"/>
    </cofactor>
</comment>
<evidence type="ECO:0000259" key="4">
    <source>
        <dbReference type="Pfam" id="PF02775"/>
    </source>
</evidence>
<dbReference type="InterPro" id="IPR011766">
    <property type="entry name" value="TPP_enzyme_TPP-bd"/>
</dbReference>
<dbReference type="InterPro" id="IPR000399">
    <property type="entry name" value="TPP-bd_CS"/>
</dbReference>
<comment type="similarity">
    <text evidence="2">Belongs to the TPP enzyme family.</text>
</comment>
<dbReference type="PROSITE" id="PS00187">
    <property type="entry name" value="TPP_ENZYMES"/>
    <property type="match status" value="1"/>
</dbReference>
<dbReference type="Gene3D" id="3.40.50.970">
    <property type="match status" value="1"/>
</dbReference>
<dbReference type="KEGG" id="boz:DBV39_02445"/>
<dbReference type="GO" id="GO:0030976">
    <property type="term" value="F:thiamine pyrophosphate binding"/>
    <property type="evidence" value="ECO:0007669"/>
    <property type="project" value="InterPro"/>
</dbReference>
<evidence type="ECO:0000256" key="2">
    <source>
        <dbReference type="ARBA" id="ARBA00007812"/>
    </source>
</evidence>
<reference evidence="5 6" key="1">
    <citation type="submission" date="2018-04" db="EMBL/GenBank/DDBJ databases">
        <title>Bordetella sp. HZ20 isolated from seawater.</title>
        <authorList>
            <person name="Sun C."/>
        </authorList>
    </citation>
    <scope>NUCLEOTIDE SEQUENCE [LARGE SCALE GENOMIC DNA]</scope>
    <source>
        <strain evidence="5 6">HZ20</strain>
    </source>
</reference>
<evidence type="ECO:0000313" key="5">
    <source>
        <dbReference type="EMBL" id="AWB32764.1"/>
    </source>
</evidence>
<sequence>MGKTCFGRLPTLPHLVAKHLSASSASTSNSSKHRIKSHDKDGYAVRAILPRPSSAASPKGCYATKSLGRGLPHIPINHLSCTVGENVSIVPDAGISAALVYRYFSFYGQRRLYATMAGVMGFGIPGSIAVALREPRKKVICLVGDGGFMMTGFDLAIAVEKKLPICIFLANNRSLGPIYFHQEKHYPGGAHATALPGPDFKALAESFGCTALRIESEEDIANVATQALKVEGPVLVEVNTSLTILRK</sequence>
<organism evidence="5 6">
    <name type="scientific">Orrella marina</name>
    <dbReference type="NCBI Taxonomy" id="2163011"/>
    <lineage>
        <taxon>Bacteria</taxon>
        <taxon>Pseudomonadati</taxon>
        <taxon>Pseudomonadota</taxon>
        <taxon>Betaproteobacteria</taxon>
        <taxon>Burkholderiales</taxon>
        <taxon>Alcaligenaceae</taxon>
        <taxon>Orrella</taxon>
    </lineage>
</organism>
<evidence type="ECO:0000256" key="3">
    <source>
        <dbReference type="ARBA" id="ARBA00023052"/>
    </source>
</evidence>
<dbReference type="GO" id="GO:0009099">
    <property type="term" value="P:L-valine biosynthetic process"/>
    <property type="evidence" value="ECO:0007669"/>
    <property type="project" value="TreeGrafter"/>
</dbReference>
<keyword evidence="6" id="KW-1185">Reference proteome</keyword>
<dbReference type="GO" id="GO:0050660">
    <property type="term" value="F:flavin adenine dinucleotide binding"/>
    <property type="evidence" value="ECO:0007669"/>
    <property type="project" value="TreeGrafter"/>
</dbReference>
<gene>
    <name evidence="5" type="ORF">DBV39_02445</name>
</gene>
<name>A0A2R4XG43_9BURK</name>
<proteinExistence type="inferred from homology"/>
<dbReference type="AlphaFoldDB" id="A0A2R4XG43"/>
<dbReference type="SUPFAM" id="SSF52518">
    <property type="entry name" value="Thiamin diphosphate-binding fold (THDP-binding)"/>
    <property type="match status" value="1"/>
</dbReference>
<dbReference type="GO" id="GO:0003984">
    <property type="term" value="F:acetolactate synthase activity"/>
    <property type="evidence" value="ECO:0007669"/>
    <property type="project" value="TreeGrafter"/>
</dbReference>
<dbReference type="InterPro" id="IPR045229">
    <property type="entry name" value="TPP_enz"/>
</dbReference>
<dbReference type="InterPro" id="IPR029061">
    <property type="entry name" value="THDP-binding"/>
</dbReference>
<dbReference type="PANTHER" id="PTHR18968">
    <property type="entry name" value="THIAMINE PYROPHOSPHATE ENZYMES"/>
    <property type="match status" value="1"/>
</dbReference>
<dbReference type="CDD" id="cd00568">
    <property type="entry name" value="TPP_enzymes"/>
    <property type="match status" value="1"/>
</dbReference>
<protein>
    <recommendedName>
        <fullName evidence="4">Thiamine pyrophosphate enzyme TPP-binding domain-containing protein</fullName>
    </recommendedName>
</protein>
<dbReference type="EMBL" id="CP028901">
    <property type="protein sequence ID" value="AWB32764.1"/>
    <property type="molecule type" value="Genomic_DNA"/>
</dbReference>
<accession>A0A2R4XG43</accession>
<keyword evidence="3" id="KW-0786">Thiamine pyrophosphate</keyword>
<dbReference type="Proteomes" id="UP000244571">
    <property type="component" value="Chromosome"/>
</dbReference>
<dbReference type="PANTHER" id="PTHR18968:SF13">
    <property type="entry name" value="ACETOLACTATE SYNTHASE CATALYTIC SUBUNIT, MITOCHONDRIAL"/>
    <property type="match status" value="1"/>
</dbReference>
<dbReference type="GO" id="GO:0000287">
    <property type="term" value="F:magnesium ion binding"/>
    <property type="evidence" value="ECO:0007669"/>
    <property type="project" value="InterPro"/>
</dbReference>
<dbReference type="Pfam" id="PF02775">
    <property type="entry name" value="TPP_enzyme_C"/>
    <property type="match status" value="1"/>
</dbReference>
<dbReference type="GO" id="GO:0005948">
    <property type="term" value="C:acetolactate synthase complex"/>
    <property type="evidence" value="ECO:0007669"/>
    <property type="project" value="TreeGrafter"/>
</dbReference>